<evidence type="ECO:0000256" key="1">
    <source>
        <dbReference type="ARBA" id="ARBA00022679"/>
    </source>
</evidence>
<dbReference type="RefSeq" id="WP_083547059.1">
    <property type="nucleotide sequence ID" value="NZ_FRAV01000006.1"/>
</dbReference>
<dbReference type="Gene3D" id="3.40.50.2000">
    <property type="entry name" value="Glycogen Phosphorylase B"/>
    <property type="match status" value="2"/>
</dbReference>
<dbReference type="AlphaFoldDB" id="A0A1M6U4Q6"/>
<sequence length="367" mass="43141">MGRKRFHCIFPMGENVHLIKDVGMIPYVLQKEGYYDSYISFYEKAENLPYLKNEVKGLNYKPIKRIFKNNDFNVFLFLFSNFRKMDYVMMFHPSFKKIFICFLFKILSFNRLKFYFKLDLDESIFQSDVTRKTFVNSFKKKLYNYTALFTAETKKINDFLNNGSYFNTKYLTNGFINTKPSNPPVEKENILLTVGRIGSYQKNTEVLLDAIKNINLLDWKIVIIGPIEEDFIPIVDEFFLSNPSLKQNVYFLGSVSDRDQLEEYYQKSKVFVLTSRYEGFPLVFTEAIKNGCFIVSSDLVCAIDITNNEEFGRLFPIGNSQELSFILQNVIDGNTCLPPKESIMKYAEENYNWSVLVRRLYELLESK</sequence>
<reference evidence="4" key="1">
    <citation type="submission" date="2016-11" db="EMBL/GenBank/DDBJ databases">
        <authorList>
            <person name="Varghese N."/>
            <person name="Submissions S."/>
        </authorList>
    </citation>
    <scope>NUCLEOTIDE SEQUENCE [LARGE SCALE GENOMIC DNA]</scope>
    <source>
        <strain evidence="4">DSM 26899</strain>
    </source>
</reference>
<evidence type="ECO:0000313" key="4">
    <source>
        <dbReference type="Proteomes" id="UP000184364"/>
    </source>
</evidence>
<dbReference type="GO" id="GO:0009103">
    <property type="term" value="P:lipopolysaccharide biosynthetic process"/>
    <property type="evidence" value="ECO:0007669"/>
    <property type="project" value="TreeGrafter"/>
</dbReference>
<dbReference type="STRING" id="1302687.SAMN05444267_100644"/>
<keyword evidence="4" id="KW-1185">Reference proteome</keyword>
<accession>A0A1M6U4Q6</accession>
<dbReference type="InterPro" id="IPR001296">
    <property type="entry name" value="Glyco_trans_1"/>
</dbReference>
<dbReference type="GO" id="GO:0016757">
    <property type="term" value="F:glycosyltransferase activity"/>
    <property type="evidence" value="ECO:0007669"/>
    <property type="project" value="InterPro"/>
</dbReference>
<gene>
    <name evidence="3" type="ORF">SAMN05444267_100644</name>
</gene>
<dbReference type="Pfam" id="PF00534">
    <property type="entry name" value="Glycos_transf_1"/>
    <property type="match status" value="1"/>
</dbReference>
<proteinExistence type="predicted"/>
<dbReference type="PANTHER" id="PTHR46401:SF2">
    <property type="entry name" value="GLYCOSYLTRANSFERASE WBBK-RELATED"/>
    <property type="match status" value="1"/>
</dbReference>
<dbReference type="EMBL" id="FRAV01000006">
    <property type="protein sequence ID" value="SHK64150.1"/>
    <property type="molecule type" value="Genomic_DNA"/>
</dbReference>
<dbReference type="PANTHER" id="PTHR46401">
    <property type="entry name" value="GLYCOSYLTRANSFERASE WBBK-RELATED"/>
    <property type="match status" value="1"/>
</dbReference>
<protein>
    <submittedName>
        <fullName evidence="3">Glycosyltransferase involved in cell wall bisynthesis</fullName>
    </submittedName>
</protein>
<dbReference type="OrthoDB" id="9790710at2"/>
<organism evidence="3 4">
    <name type="scientific">Chryseobacterium polytrichastri</name>
    <dbReference type="NCBI Taxonomy" id="1302687"/>
    <lineage>
        <taxon>Bacteria</taxon>
        <taxon>Pseudomonadati</taxon>
        <taxon>Bacteroidota</taxon>
        <taxon>Flavobacteriia</taxon>
        <taxon>Flavobacteriales</taxon>
        <taxon>Weeksellaceae</taxon>
        <taxon>Chryseobacterium group</taxon>
        <taxon>Chryseobacterium</taxon>
    </lineage>
</organism>
<feature type="domain" description="Glycosyl transferase family 1" evidence="2">
    <location>
        <begin position="179"/>
        <end position="338"/>
    </location>
</feature>
<evidence type="ECO:0000259" key="2">
    <source>
        <dbReference type="Pfam" id="PF00534"/>
    </source>
</evidence>
<keyword evidence="1 3" id="KW-0808">Transferase</keyword>
<dbReference type="Proteomes" id="UP000184364">
    <property type="component" value="Unassembled WGS sequence"/>
</dbReference>
<dbReference type="SUPFAM" id="SSF53756">
    <property type="entry name" value="UDP-Glycosyltransferase/glycogen phosphorylase"/>
    <property type="match status" value="1"/>
</dbReference>
<evidence type="ECO:0000313" key="3">
    <source>
        <dbReference type="EMBL" id="SHK64150.1"/>
    </source>
</evidence>
<name>A0A1M6U4Q6_9FLAO</name>